<evidence type="ECO:0000256" key="2">
    <source>
        <dbReference type="ARBA" id="ARBA00023125"/>
    </source>
</evidence>
<dbReference type="InterPro" id="IPR001845">
    <property type="entry name" value="HTH_ArsR_DNA-bd_dom"/>
</dbReference>
<evidence type="ECO:0000259" key="4">
    <source>
        <dbReference type="PROSITE" id="PS50987"/>
    </source>
</evidence>
<protein>
    <submittedName>
        <fullName evidence="5">Unannotated protein</fullName>
    </submittedName>
</protein>
<feature type="domain" description="HTH arsR-type" evidence="4">
    <location>
        <begin position="1"/>
        <end position="95"/>
    </location>
</feature>
<gene>
    <name evidence="5" type="ORF">UFOPK3773_00608</name>
    <name evidence="6" type="ORF">UFOPK3992_01569</name>
</gene>
<dbReference type="SMART" id="SM00418">
    <property type="entry name" value="HTH_ARSR"/>
    <property type="match status" value="1"/>
</dbReference>
<dbReference type="InterPro" id="IPR036388">
    <property type="entry name" value="WH-like_DNA-bd_sf"/>
</dbReference>
<dbReference type="Gene3D" id="1.10.10.10">
    <property type="entry name" value="Winged helix-like DNA-binding domain superfamily/Winged helix DNA-binding domain"/>
    <property type="match status" value="1"/>
</dbReference>
<dbReference type="PRINTS" id="PR00778">
    <property type="entry name" value="HTHARSR"/>
</dbReference>
<evidence type="ECO:0000313" key="6">
    <source>
        <dbReference type="EMBL" id="CAB5018440.1"/>
    </source>
</evidence>
<dbReference type="GO" id="GO:0003677">
    <property type="term" value="F:DNA binding"/>
    <property type="evidence" value="ECO:0007669"/>
    <property type="project" value="UniProtKB-KW"/>
</dbReference>
<dbReference type="PROSITE" id="PS50987">
    <property type="entry name" value="HTH_ARSR_2"/>
    <property type="match status" value="1"/>
</dbReference>
<dbReference type="GO" id="GO:0003700">
    <property type="term" value="F:DNA-binding transcription factor activity"/>
    <property type="evidence" value="ECO:0007669"/>
    <property type="project" value="InterPro"/>
</dbReference>
<sequence length="120" mass="13504">MTRPLYEAKADFFRTLGHPARIRVLELLSERDHAVHELLAEISIEPSNLSHQLAVLRRTGLITQSRRDGQVFYSIAAPQVSDLLMAARTVLLDVIREKDTLKHDLTSGAGPAEPQERLPR</sequence>
<dbReference type="PANTHER" id="PTHR43132">
    <property type="entry name" value="ARSENICAL RESISTANCE OPERON REPRESSOR ARSR-RELATED"/>
    <property type="match status" value="1"/>
</dbReference>
<dbReference type="InterPro" id="IPR051011">
    <property type="entry name" value="Metal_resp_trans_reg"/>
</dbReference>
<dbReference type="AlphaFoldDB" id="A0A6J7J2N7"/>
<dbReference type="NCBIfam" id="NF033788">
    <property type="entry name" value="HTH_metalloreg"/>
    <property type="match status" value="1"/>
</dbReference>
<name>A0A6J7J2N7_9ZZZZ</name>
<evidence type="ECO:0000313" key="5">
    <source>
        <dbReference type="EMBL" id="CAB4937131.1"/>
    </source>
</evidence>
<dbReference type="EMBL" id="CAFBOZ010000255">
    <property type="protein sequence ID" value="CAB5018440.1"/>
    <property type="molecule type" value="Genomic_DNA"/>
</dbReference>
<dbReference type="CDD" id="cd00090">
    <property type="entry name" value="HTH_ARSR"/>
    <property type="match status" value="1"/>
</dbReference>
<evidence type="ECO:0000256" key="3">
    <source>
        <dbReference type="ARBA" id="ARBA00023163"/>
    </source>
</evidence>
<organism evidence="5">
    <name type="scientific">freshwater metagenome</name>
    <dbReference type="NCBI Taxonomy" id="449393"/>
    <lineage>
        <taxon>unclassified sequences</taxon>
        <taxon>metagenomes</taxon>
        <taxon>ecological metagenomes</taxon>
    </lineage>
</organism>
<dbReference type="PANTHER" id="PTHR43132:SF2">
    <property type="entry name" value="ARSENICAL RESISTANCE OPERON REPRESSOR ARSR-RELATED"/>
    <property type="match status" value="1"/>
</dbReference>
<dbReference type="Pfam" id="PF01022">
    <property type="entry name" value="HTH_5"/>
    <property type="match status" value="1"/>
</dbReference>
<dbReference type="EMBL" id="CAFBNF010000045">
    <property type="protein sequence ID" value="CAB4937131.1"/>
    <property type="molecule type" value="Genomic_DNA"/>
</dbReference>
<keyword evidence="2" id="KW-0238">DNA-binding</keyword>
<keyword evidence="3" id="KW-0804">Transcription</keyword>
<accession>A0A6J7J2N7</accession>
<keyword evidence="1" id="KW-0805">Transcription regulation</keyword>
<reference evidence="5" key="1">
    <citation type="submission" date="2020-05" db="EMBL/GenBank/DDBJ databases">
        <authorList>
            <person name="Chiriac C."/>
            <person name="Salcher M."/>
            <person name="Ghai R."/>
            <person name="Kavagutti S V."/>
        </authorList>
    </citation>
    <scope>NUCLEOTIDE SEQUENCE</scope>
</reference>
<evidence type="ECO:0000256" key="1">
    <source>
        <dbReference type="ARBA" id="ARBA00023015"/>
    </source>
</evidence>
<dbReference type="InterPro" id="IPR036390">
    <property type="entry name" value="WH_DNA-bd_sf"/>
</dbReference>
<dbReference type="SUPFAM" id="SSF46785">
    <property type="entry name" value="Winged helix' DNA-binding domain"/>
    <property type="match status" value="1"/>
</dbReference>
<dbReference type="InterPro" id="IPR011991">
    <property type="entry name" value="ArsR-like_HTH"/>
</dbReference>
<proteinExistence type="predicted"/>